<keyword evidence="9" id="KW-1185">Reference proteome</keyword>
<feature type="transmembrane region" description="Helical" evidence="6">
    <location>
        <begin position="29"/>
        <end position="49"/>
    </location>
</feature>
<feature type="domain" description="Membrane transport protein MMPL" evidence="7">
    <location>
        <begin position="118"/>
        <end position="331"/>
    </location>
</feature>
<feature type="domain" description="Membrane transport protein MMPL" evidence="7">
    <location>
        <begin position="521"/>
        <end position="747"/>
    </location>
</feature>
<comment type="subcellular location">
    <subcellularLocation>
        <location evidence="1">Cell membrane</location>
        <topology evidence="1">Multi-pass membrane protein</topology>
    </subcellularLocation>
</comment>
<feature type="transmembrane region" description="Helical" evidence="6">
    <location>
        <begin position="171"/>
        <end position="189"/>
    </location>
</feature>
<feature type="transmembrane region" description="Helical" evidence="6">
    <location>
        <begin position="296"/>
        <end position="322"/>
    </location>
</feature>
<feature type="transmembrane region" description="Helical" evidence="6">
    <location>
        <begin position="223"/>
        <end position="244"/>
    </location>
</feature>
<reference evidence="8 9" key="1">
    <citation type="submission" date="2018-05" db="EMBL/GenBank/DDBJ databases">
        <title>Genomic Encyclopedia of Type Strains, Phase IV (KMG-IV): sequencing the most valuable type-strain genomes for metagenomic binning, comparative biology and taxonomic classification.</title>
        <authorList>
            <person name="Goeker M."/>
        </authorList>
    </citation>
    <scope>NUCLEOTIDE SEQUENCE [LARGE SCALE GENOMIC DNA]</scope>
    <source>
        <strain evidence="8 9">JC118</strain>
    </source>
</reference>
<name>A0A318KTQ2_9FIRM</name>
<comment type="caution">
    <text evidence="8">The sequence shown here is derived from an EMBL/GenBank/DDBJ whole genome shotgun (WGS) entry which is preliminary data.</text>
</comment>
<evidence type="ECO:0000256" key="4">
    <source>
        <dbReference type="ARBA" id="ARBA00022989"/>
    </source>
</evidence>
<dbReference type="Proteomes" id="UP000247612">
    <property type="component" value="Unassembled WGS sequence"/>
</dbReference>
<dbReference type="PANTHER" id="PTHR33406">
    <property type="entry name" value="MEMBRANE PROTEIN MJ1562-RELATED"/>
    <property type="match status" value="1"/>
</dbReference>
<feature type="transmembrane region" description="Helical" evidence="6">
    <location>
        <begin position="688"/>
        <end position="710"/>
    </location>
</feature>
<feature type="transmembrane region" description="Helical" evidence="6">
    <location>
        <begin position="196"/>
        <end position="217"/>
    </location>
</feature>
<feature type="transmembrane region" description="Helical" evidence="6">
    <location>
        <begin position="351"/>
        <end position="367"/>
    </location>
</feature>
<sequence>MGLKKETEEAKPGFVDTAAAFIVDKRNGFFLAFIGFAIFCVFSTGWVQVNDDLTSYLPAETETRQGLTIMDEEFVTFGSAEVMVDNLTIQQAEKISDELTKIQGVKSVEFDDSKDHFNNASALFSVTFDGESDDEISIQAMNEIKAMLVDEDVYIVSEVGSSQSDEIASEMNVVMIIAVVIIIAVLLFTSHTYMEIPVLLITFAAAAILNMGTNFIFGEISFVSNSIAVVLQLALALDYAIILCHRYTEERTTKPAREAVIIALSKAIPEISGSCLTTISGLIAMMFMQFKIGYDMGLVLIKAILFSILCVFTLMPGLLMLFSPWIDKTHHRSFVPKISAWGKLTVKTRKIVPPIFVLLLVWAFIFSNRCPYVYGYSTLTTVKQNESQIAADKIEANFGSTNMMALLVPSGDYKTEAKLLAKLEAKEHVQSVMGLANIEAMDGYVLTDTLSPRQFAELTDLDIEIARLLYGAYAADQKTYGQIVSGIDNYSVPLIDMFMFLYDQKEAGYVSLAADLDEELEDIHNQLTDAQVQLLGEHYSRILIYLDLPEESPETFAFLQEIHQCAREFYDSEDLYLVGNSTNDYDLFASFSNDNILISILSAVFVIIVLLFTFKSAGLPILLILVIQGSIWMNFSFPYLSKTNLFFMSYLVVSSIQMGANIDYAIVITNRYTSLKKEMPIADAMVEALNQAFPTIVTSGMMLASAGTLIGQLSSDPAISSIGTCLGRGTILSILLVMGVLPQILMLGDMIIEKTAFTLKKPSRLQTQTGSIKMNGHVRGYVSGMIDADFKGTLQGTISAAIEAGKIETASEVIDDEKA</sequence>
<dbReference type="Pfam" id="PF03176">
    <property type="entry name" value="MMPL"/>
    <property type="match status" value="2"/>
</dbReference>
<keyword evidence="5 6" id="KW-0472">Membrane</keyword>
<organism evidence="8 9">
    <name type="scientific">Dielma fastidiosa</name>
    <dbReference type="NCBI Taxonomy" id="1034346"/>
    <lineage>
        <taxon>Bacteria</taxon>
        <taxon>Bacillati</taxon>
        <taxon>Bacillota</taxon>
        <taxon>Erysipelotrichia</taxon>
        <taxon>Erysipelotrichales</taxon>
        <taxon>Erysipelotrichaceae</taxon>
        <taxon>Dielma</taxon>
    </lineage>
</organism>
<dbReference type="Gene3D" id="1.20.1640.10">
    <property type="entry name" value="Multidrug efflux transporter AcrB transmembrane domain"/>
    <property type="match status" value="2"/>
</dbReference>
<dbReference type="InterPro" id="IPR004869">
    <property type="entry name" value="MMPL_dom"/>
</dbReference>
<dbReference type="OrthoDB" id="9782006at2"/>
<evidence type="ECO:0000256" key="5">
    <source>
        <dbReference type="ARBA" id="ARBA00023136"/>
    </source>
</evidence>
<protein>
    <submittedName>
        <fullName evidence="8">MMPL family protein</fullName>
    </submittedName>
</protein>
<dbReference type="InterPro" id="IPR050545">
    <property type="entry name" value="Mycobact_MmpL"/>
</dbReference>
<dbReference type="EMBL" id="QJKH01000004">
    <property type="protein sequence ID" value="PXX80218.1"/>
    <property type="molecule type" value="Genomic_DNA"/>
</dbReference>
<accession>A0A318KTQ2</accession>
<dbReference type="STRING" id="1034346.GCA_000313565_01716"/>
<feature type="transmembrane region" description="Helical" evidence="6">
    <location>
        <begin position="730"/>
        <end position="752"/>
    </location>
</feature>
<evidence type="ECO:0000256" key="3">
    <source>
        <dbReference type="ARBA" id="ARBA00022692"/>
    </source>
</evidence>
<dbReference type="AlphaFoldDB" id="A0A318KTQ2"/>
<dbReference type="PANTHER" id="PTHR33406:SF13">
    <property type="entry name" value="MEMBRANE PROTEIN YDFJ"/>
    <property type="match status" value="1"/>
</dbReference>
<evidence type="ECO:0000259" key="7">
    <source>
        <dbReference type="Pfam" id="PF03176"/>
    </source>
</evidence>
<gene>
    <name evidence="8" type="ORF">DES51_104225</name>
</gene>
<evidence type="ECO:0000313" key="9">
    <source>
        <dbReference type="Proteomes" id="UP000247612"/>
    </source>
</evidence>
<evidence type="ECO:0000256" key="2">
    <source>
        <dbReference type="ARBA" id="ARBA00022475"/>
    </source>
</evidence>
<dbReference type="SUPFAM" id="SSF82866">
    <property type="entry name" value="Multidrug efflux transporter AcrB transmembrane domain"/>
    <property type="match status" value="2"/>
</dbReference>
<keyword evidence="4 6" id="KW-1133">Transmembrane helix</keyword>
<dbReference type="GO" id="GO:0005886">
    <property type="term" value="C:plasma membrane"/>
    <property type="evidence" value="ECO:0007669"/>
    <property type="project" value="UniProtKB-SubCell"/>
</dbReference>
<evidence type="ECO:0000256" key="6">
    <source>
        <dbReference type="SAM" id="Phobius"/>
    </source>
</evidence>
<keyword evidence="2" id="KW-1003">Cell membrane</keyword>
<evidence type="ECO:0000313" key="8">
    <source>
        <dbReference type="EMBL" id="PXX80218.1"/>
    </source>
</evidence>
<feature type="transmembrane region" description="Helical" evidence="6">
    <location>
        <begin position="646"/>
        <end position="667"/>
    </location>
</feature>
<evidence type="ECO:0000256" key="1">
    <source>
        <dbReference type="ARBA" id="ARBA00004651"/>
    </source>
</evidence>
<proteinExistence type="predicted"/>
<keyword evidence="3 6" id="KW-0812">Transmembrane</keyword>